<name>A0ABP0YKD6_9ROSI</name>
<keyword evidence="2" id="KW-1185">Reference proteome</keyword>
<accession>A0ABP0YKD6</accession>
<evidence type="ECO:0000313" key="1">
    <source>
        <dbReference type="EMBL" id="CAK9320959.1"/>
    </source>
</evidence>
<protein>
    <recommendedName>
        <fullName evidence="3">RNase H type-1 domain-containing protein</fullName>
    </recommendedName>
</protein>
<dbReference type="EMBL" id="OZ021738">
    <property type="protein sequence ID" value="CAK9320959.1"/>
    <property type="molecule type" value="Genomic_DNA"/>
</dbReference>
<organism evidence="1 2">
    <name type="scientific">Citrullus colocynthis</name>
    <name type="common">colocynth</name>
    <dbReference type="NCBI Taxonomy" id="252529"/>
    <lineage>
        <taxon>Eukaryota</taxon>
        <taxon>Viridiplantae</taxon>
        <taxon>Streptophyta</taxon>
        <taxon>Embryophyta</taxon>
        <taxon>Tracheophyta</taxon>
        <taxon>Spermatophyta</taxon>
        <taxon>Magnoliopsida</taxon>
        <taxon>eudicotyledons</taxon>
        <taxon>Gunneridae</taxon>
        <taxon>Pentapetalae</taxon>
        <taxon>rosids</taxon>
        <taxon>fabids</taxon>
        <taxon>Cucurbitales</taxon>
        <taxon>Cucurbitaceae</taxon>
        <taxon>Benincaseae</taxon>
        <taxon>Citrullus</taxon>
    </lineage>
</organism>
<reference evidence="1 2" key="1">
    <citation type="submission" date="2024-03" db="EMBL/GenBank/DDBJ databases">
        <authorList>
            <person name="Gkanogiannis A."/>
            <person name="Becerra Lopez-Lavalle L."/>
        </authorList>
    </citation>
    <scope>NUCLEOTIDE SEQUENCE [LARGE SCALE GENOMIC DNA]</scope>
</reference>
<sequence>MKAIKEGLKALCSQFKIVIPPFLVESDSVEAIVSLYEIDSDFSDIKFAACSVLKLAEDFGNIRFAKCSSSWGSNVPKWFATVIGETTCSLRMVA</sequence>
<gene>
    <name evidence="1" type="ORF">CITCOLO1_LOCUS13017</name>
</gene>
<proteinExistence type="predicted"/>
<evidence type="ECO:0008006" key="3">
    <source>
        <dbReference type="Google" id="ProtNLM"/>
    </source>
</evidence>
<dbReference type="Proteomes" id="UP001642487">
    <property type="component" value="Chromosome 4"/>
</dbReference>
<evidence type="ECO:0000313" key="2">
    <source>
        <dbReference type="Proteomes" id="UP001642487"/>
    </source>
</evidence>